<protein>
    <submittedName>
        <fullName evidence="2">NlaXM protein</fullName>
    </submittedName>
</protein>
<sequence>MDEREHTIVDHTTMSRTPRQWIFTVVSLRDSVEKRHGKLDHAGLASWIKENVNLAVGQMDDGITTTFVKSCVELYDAFYVDHPVLGEIVNAHEEEFGLNVALDSVPKMYLVVSKCRTAQNMEWCLRAVTDAVKAQLYKPGQFSHASLKGETGSKGFLDLWLAKLQLKKYFLGEFLDKDFGNGSSHIKEAFRDVYAGFQEYRSFVGFGESQDRSWQQTWPASATMAARLIEDVLYGKQHDATLKYLLRSKKTPDEILEAEKFNAILEDIDEQLSQEAESRDKNEGHVPVAARASHEQDAADPQDEAEMNREMLLKLIDEVPDEVDGELLDEFACFRKQAKDTAHKILLMVEPSTSGQAATAIATALTKRSDQDKDKLTVFVYNVCLSGEAVTNPKVRKPPLRDHYRKMISAALQGVKSDSSIPPGVVFIVLNGGKEGCDATIQQVFNKDNAGSASQGYEADENARKKAKAAPPLQKVVQKIGVSYAEESLSARRDITRGWATLDQDETVYFVSHAALESEKRPRVKFPGTTAGNRITPVPLPGYDEVWNLSFKQKKELFGSNRVAVGGKTKNDPQKAVVRPEEGLEPCFFHEQGDDLMA</sequence>
<feature type="region of interest" description="Disordered" evidence="1">
    <location>
        <begin position="273"/>
        <end position="304"/>
    </location>
</feature>
<dbReference type="OrthoDB" id="442804at2759"/>
<name>A0A812Q7I6_SYMPI</name>
<feature type="non-terminal residue" evidence="2">
    <location>
        <position position="598"/>
    </location>
</feature>
<gene>
    <name evidence="2" type="primary">nlaXM</name>
    <name evidence="2" type="ORF">SPIL2461_LOCUS9236</name>
</gene>
<reference evidence="2" key="1">
    <citation type="submission" date="2021-02" db="EMBL/GenBank/DDBJ databases">
        <authorList>
            <person name="Dougan E. K."/>
            <person name="Rhodes N."/>
            <person name="Thang M."/>
            <person name="Chan C."/>
        </authorList>
    </citation>
    <scope>NUCLEOTIDE SEQUENCE</scope>
</reference>
<evidence type="ECO:0000256" key="1">
    <source>
        <dbReference type="SAM" id="MobiDB-lite"/>
    </source>
</evidence>
<dbReference type="AlphaFoldDB" id="A0A812Q7I6"/>
<keyword evidence="3" id="KW-1185">Reference proteome</keyword>
<evidence type="ECO:0000313" key="2">
    <source>
        <dbReference type="EMBL" id="CAE7379377.1"/>
    </source>
</evidence>
<organism evidence="2 3">
    <name type="scientific">Symbiodinium pilosum</name>
    <name type="common">Dinoflagellate</name>
    <dbReference type="NCBI Taxonomy" id="2952"/>
    <lineage>
        <taxon>Eukaryota</taxon>
        <taxon>Sar</taxon>
        <taxon>Alveolata</taxon>
        <taxon>Dinophyceae</taxon>
        <taxon>Suessiales</taxon>
        <taxon>Symbiodiniaceae</taxon>
        <taxon>Symbiodinium</taxon>
    </lineage>
</organism>
<evidence type="ECO:0000313" key="3">
    <source>
        <dbReference type="Proteomes" id="UP000649617"/>
    </source>
</evidence>
<accession>A0A812Q7I6</accession>
<proteinExistence type="predicted"/>
<feature type="region of interest" description="Disordered" evidence="1">
    <location>
        <begin position="451"/>
        <end position="470"/>
    </location>
</feature>
<dbReference type="EMBL" id="CAJNIZ010015927">
    <property type="protein sequence ID" value="CAE7379377.1"/>
    <property type="molecule type" value="Genomic_DNA"/>
</dbReference>
<comment type="caution">
    <text evidence="2">The sequence shown here is derived from an EMBL/GenBank/DDBJ whole genome shotgun (WGS) entry which is preliminary data.</text>
</comment>
<dbReference type="Proteomes" id="UP000649617">
    <property type="component" value="Unassembled WGS sequence"/>
</dbReference>